<feature type="binding site" evidence="9">
    <location>
        <position position="223"/>
    </location>
    <ligand>
        <name>[4Fe-4S] cluster</name>
        <dbReference type="ChEBI" id="CHEBI:49883"/>
    </ligand>
</feature>
<reference evidence="11 12" key="1">
    <citation type="journal article" date="2015" name="Parasit. Vectors">
        <title>Draft genome of the scabies mite.</title>
        <authorList>
            <person name="Rider S.D.Jr."/>
            <person name="Morgan M.S."/>
            <person name="Arlian L.G."/>
        </authorList>
    </citation>
    <scope>NUCLEOTIDE SEQUENCE [LARGE SCALE GENOMIC DNA]</scope>
    <source>
        <strain evidence="11">Arlian Lab</strain>
    </source>
</reference>
<dbReference type="GO" id="GO:0046872">
    <property type="term" value="F:metal ion binding"/>
    <property type="evidence" value="ECO:0007669"/>
    <property type="project" value="UniProtKB-KW"/>
</dbReference>
<feature type="binding site" evidence="9">
    <location>
        <position position="184"/>
    </location>
    <ligand>
        <name>[2Fe-2S] cluster</name>
        <dbReference type="ChEBI" id="CHEBI:190135"/>
    </ligand>
</feature>
<dbReference type="GO" id="GO:0051537">
    <property type="term" value="F:2 iron, 2 sulfur cluster binding"/>
    <property type="evidence" value="ECO:0007669"/>
    <property type="project" value="UniProtKB-UniRule"/>
</dbReference>
<protein>
    <recommendedName>
        <fullName evidence="9">Anamorsin homolog</fullName>
    </recommendedName>
    <alternativeName>
        <fullName evidence="9">Fe-S cluster assembly protein DRE2 homolog</fullName>
    </alternativeName>
</protein>
<keyword evidence="9" id="KW-0001">2Fe-2S</keyword>
<feature type="binding site" evidence="9">
    <location>
        <position position="179"/>
    </location>
    <ligand>
        <name>[2Fe-2S] cluster</name>
        <dbReference type="ChEBI" id="CHEBI:190135"/>
    </ligand>
</feature>
<feature type="binding site" evidence="9">
    <location>
        <position position="170"/>
    </location>
    <ligand>
        <name>[2Fe-2S] cluster</name>
        <dbReference type="ChEBI" id="CHEBI:190135"/>
    </ligand>
</feature>
<keyword evidence="7 9" id="KW-0411">Iron-sulfur</keyword>
<evidence type="ECO:0000256" key="9">
    <source>
        <dbReference type="HAMAP-Rule" id="MF_03115"/>
    </source>
</evidence>
<comment type="domain">
    <text evidence="9">The twin Cx2C motifs are involved in the recognition by the mitochondrial MIA40-ERV1 disulfide relay system. The formation of 2 disulfide bonds in the Cx2C motifs through dithiol/disulfide exchange reactions effectively traps the protein in the mitochondrial intermembrane space.</text>
</comment>
<keyword evidence="3 9" id="KW-0004">4Fe-4S</keyword>
<comment type="subunit">
    <text evidence="9">Monomer.</text>
</comment>
<evidence type="ECO:0000313" key="12">
    <source>
        <dbReference type="Proteomes" id="UP000616769"/>
    </source>
</evidence>
<evidence type="ECO:0000256" key="3">
    <source>
        <dbReference type="ARBA" id="ARBA00022485"/>
    </source>
</evidence>
<dbReference type="OrthoDB" id="311633at2759"/>
<comment type="caution">
    <text evidence="11">The sequence shown here is derived from an EMBL/GenBank/DDBJ whole genome shotgun (WGS) entry which is preliminary data.</text>
</comment>
<comment type="similarity">
    <text evidence="2 9">Belongs to the anamorsin family.</text>
</comment>
<comment type="function">
    <text evidence="9">Component of the cytosolic iron-sulfur (Fe-S) protein assembly (CIA) machinery. Required for the maturation of extramitochondrial Fe-S proteins. Part of an electron transfer chain functioning in an early step of cytosolic Fe-S biogenesis, facilitating the de novo assembly of a [4Fe-4S] cluster on the cytosolic Fe-S scaffold complex. Electrons are transferred from NADPH via a FAD- and FMN-containing diflavin oxidoreductase. Together with the diflavin oxidoreductase, also required for the assembly of the diferric tyrosyl radical cofactor of ribonucleotide reductase (RNR), probably by providing electrons for reduction during radical cofactor maturation in the catalytic small subunit.</text>
</comment>
<dbReference type="InterPro" id="IPR007785">
    <property type="entry name" value="Anamorsin"/>
</dbReference>
<feature type="binding site" evidence="9">
    <location>
        <position position="220"/>
    </location>
    <ligand>
        <name>[4Fe-4S] cluster</name>
        <dbReference type="ChEBI" id="CHEBI:49883"/>
    </ligand>
</feature>
<evidence type="ECO:0000256" key="5">
    <source>
        <dbReference type="ARBA" id="ARBA00022723"/>
    </source>
</evidence>
<evidence type="ECO:0000256" key="1">
    <source>
        <dbReference type="ARBA" id="ARBA00001966"/>
    </source>
</evidence>
<sequence>METKNETKSDEIDRNLIVLSLDQELNQKLTKRVFDKMTRTKKHIVTINNLPKLENYFESILALEAKYTDEEYQVFLKMLKPKGKLTLARTNTVFDLTFRLKSNGFLLEKHDIEFTTGRKPDYEIGSALELKEFWSEIVKNDSAANDLIDENDLIEYDDYVKPKAEELRVCASTKQRKACANCNCGLKEELEKEEIEKIRSNTQNVKSSCGNCYLGDAFRCESCPYRGLPAFKPGEKVILTNIDDL</sequence>
<feature type="region of interest" description="Fe-S binding site B" evidence="9">
    <location>
        <begin position="209"/>
        <end position="223"/>
    </location>
</feature>
<keyword evidence="5 9" id="KW-0479">Metal-binding</keyword>
<feature type="binding site" evidence="9">
    <location>
        <position position="209"/>
    </location>
    <ligand>
        <name>[4Fe-4S] cluster</name>
        <dbReference type="ChEBI" id="CHEBI:49883"/>
    </ligand>
</feature>
<keyword evidence="6 9" id="KW-0408">Iron</keyword>
<dbReference type="GO" id="GO:0016226">
    <property type="term" value="P:iron-sulfur cluster assembly"/>
    <property type="evidence" value="ECO:0007669"/>
    <property type="project" value="UniProtKB-UniRule"/>
</dbReference>
<feature type="short sequence motif" description="Cx2C motif 2" evidence="9">
    <location>
        <begin position="220"/>
        <end position="223"/>
    </location>
</feature>
<evidence type="ECO:0000259" key="10">
    <source>
        <dbReference type="Pfam" id="PF05093"/>
    </source>
</evidence>
<comment type="domain">
    <text evidence="9">The C-terminal domain binds 2 Fe-S clusters but is otherwise mostly in an intrinsically disordered conformation.</text>
</comment>
<feature type="short sequence motif" description="Cx2C motif 1" evidence="9">
    <location>
        <begin position="209"/>
        <end position="212"/>
    </location>
</feature>
<evidence type="ECO:0000256" key="7">
    <source>
        <dbReference type="ARBA" id="ARBA00023014"/>
    </source>
</evidence>
<accession>A0A132AK02</accession>
<dbReference type="Proteomes" id="UP000616769">
    <property type="component" value="Unassembled WGS sequence"/>
</dbReference>
<organism evidence="11 12">
    <name type="scientific">Sarcoptes scabiei</name>
    <name type="common">Itch mite</name>
    <name type="synonym">Acarus scabiei</name>
    <dbReference type="NCBI Taxonomy" id="52283"/>
    <lineage>
        <taxon>Eukaryota</taxon>
        <taxon>Metazoa</taxon>
        <taxon>Ecdysozoa</taxon>
        <taxon>Arthropoda</taxon>
        <taxon>Chelicerata</taxon>
        <taxon>Arachnida</taxon>
        <taxon>Acari</taxon>
        <taxon>Acariformes</taxon>
        <taxon>Sarcoptiformes</taxon>
        <taxon>Astigmata</taxon>
        <taxon>Psoroptidia</taxon>
        <taxon>Sarcoptoidea</taxon>
        <taxon>Sarcoptidae</taxon>
        <taxon>Sarcoptinae</taxon>
        <taxon>Sarcoptes</taxon>
    </lineage>
</organism>
<evidence type="ECO:0000313" key="11">
    <source>
        <dbReference type="EMBL" id="KPM11316.1"/>
    </source>
</evidence>
<dbReference type="PANTHER" id="PTHR13273:SF14">
    <property type="entry name" value="ANAMORSIN"/>
    <property type="match status" value="1"/>
</dbReference>
<proteinExistence type="inferred from homology"/>
<comment type="caution">
    <text evidence="9">Lacks conserved residue(s) required for the propagation of feature annotation.</text>
</comment>
<keyword evidence="4 9" id="KW-0963">Cytoplasm</keyword>
<comment type="cofactor">
    <cofactor evidence="1 9">
        <name>[4Fe-4S] cluster</name>
        <dbReference type="ChEBI" id="CHEBI:49883"/>
    </cofactor>
</comment>
<dbReference type="HAMAP" id="MF_03115">
    <property type="entry name" value="Anamorsin"/>
    <property type="match status" value="1"/>
</dbReference>
<dbReference type="EMBL" id="JXLN01016897">
    <property type="protein sequence ID" value="KPM11316.1"/>
    <property type="molecule type" value="Genomic_DNA"/>
</dbReference>
<feature type="binding site" evidence="9">
    <location>
        <position position="212"/>
    </location>
    <ligand>
        <name>[4Fe-4S] cluster</name>
        <dbReference type="ChEBI" id="CHEBI:49883"/>
    </ligand>
</feature>
<evidence type="ECO:0000256" key="8">
    <source>
        <dbReference type="ARBA" id="ARBA00023128"/>
    </source>
</evidence>
<comment type="cofactor">
    <cofactor evidence="9">
        <name>[2Fe-2S] cluster</name>
        <dbReference type="ChEBI" id="CHEBI:190135"/>
    </cofactor>
</comment>
<comment type="domain">
    <text evidence="9">The N-terminal domain has structural similarity with S-adenosyl-L-methionine-dependent methyltransferases, but does not bind S-adenosyl-L-methionine. It is required for correct assembly of the 2 Fe-S clusters.</text>
</comment>
<dbReference type="GO" id="GO:0005758">
    <property type="term" value="C:mitochondrial intermembrane space"/>
    <property type="evidence" value="ECO:0007669"/>
    <property type="project" value="UniProtKB-SubCell"/>
</dbReference>
<keyword evidence="8 9" id="KW-0496">Mitochondrion</keyword>
<evidence type="ECO:0000256" key="4">
    <source>
        <dbReference type="ARBA" id="ARBA00022490"/>
    </source>
</evidence>
<dbReference type="AlphaFoldDB" id="A0A132AK02"/>
<dbReference type="VEuPathDB" id="VectorBase:SSCA010527"/>
<evidence type="ECO:0000256" key="2">
    <source>
        <dbReference type="ARBA" id="ARBA00008169"/>
    </source>
</evidence>
<name>A0A132AK02_SARSC</name>
<feature type="domain" description="Anamorsin C-terminal" evidence="10">
    <location>
        <begin position="190"/>
        <end position="238"/>
    </location>
</feature>
<evidence type="ECO:0000256" key="6">
    <source>
        <dbReference type="ARBA" id="ARBA00023004"/>
    </source>
</evidence>
<dbReference type="GO" id="GO:0051539">
    <property type="term" value="F:4 iron, 4 sulfur cluster binding"/>
    <property type="evidence" value="ECO:0007669"/>
    <property type="project" value="UniProtKB-KW"/>
</dbReference>
<dbReference type="InterPro" id="IPR046408">
    <property type="entry name" value="CIAPIN1"/>
</dbReference>
<dbReference type="Pfam" id="PF05093">
    <property type="entry name" value="CIAPIN1"/>
    <property type="match status" value="1"/>
</dbReference>
<dbReference type="PANTHER" id="PTHR13273">
    <property type="entry name" value="ANAMORSIN"/>
    <property type="match status" value="1"/>
</dbReference>
<dbReference type="GO" id="GO:0009055">
    <property type="term" value="F:electron transfer activity"/>
    <property type="evidence" value="ECO:0007669"/>
    <property type="project" value="UniProtKB-UniRule"/>
</dbReference>
<comment type="subcellular location">
    <subcellularLocation>
        <location evidence="9">Cytoplasm</location>
    </subcellularLocation>
    <subcellularLocation>
        <location evidence="9">Mitochondrion intermembrane space</location>
    </subcellularLocation>
</comment>
<gene>
    <name evidence="11" type="ORF">QR98_0098860</name>
</gene>
<feature type="binding site" evidence="9">
    <location>
        <position position="182"/>
    </location>
    <ligand>
        <name>[2Fe-2S] cluster</name>
        <dbReference type="ChEBI" id="CHEBI:190135"/>
    </ligand>
</feature>